<sequence>MRHRPLCVPWRLGHEEPFGQPPDPNKPGNGLTLPQQKIGAQSSKFQRLGLAVHALLISLHARRRRIEWRHWPTRSCISRVVFRWRGFLMSLGLCGLQMMKFAGKLQKRFMGEFHRPFRSIMERLPWRCIMRSWGFVGRSPSGHFSGHHTFISELEKLNWRVLEGRKKELVATSLPAWRDTLRA</sequence>
<organism evidence="1 2">
    <name type="scientific">Periconia macrospinosa</name>
    <dbReference type="NCBI Taxonomy" id="97972"/>
    <lineage>
        <taxon>Eukaryota</taxon>
        <taxon>Fungi</taxon>
        <taxon>Dikarya</taxon>
        <taxon>Ascomycota</taxon>
        <taxon>Pezizomycotina</taxon>
        <taxon>Dothideomycetes</taxon>
        <taxon>Pleosporomycetidae</taxon>
        <taxon>Pleosporales</taxon>
        <taxon>Massarineae</taxon>
        <taxon>Periconiaceae</taxon>
        <taxon>Periconia</taxon>
    </lineage>
</organism>
<dbReference type="Proteomes" id="UP000244855">
    <property type="component" value="Unassembled WGS sequence"/>
</dbReference>
<dbReference type="AlphaFoldDB" id="A0A2V1CWK6"/>
<proteinExistence type="predicted"/>
<gene>
    <name evidence="1" type="ORF">DM02DRAFT_685496</name>
</gene>
<feature type="non-terminal residue" evidence="1">
    <location>
        <position position="183"/>
    </location>
</feature>
<reference evidence="1 2" key="1">
    <citation type="journal article" date="2018" name="Sci. Rep.">
        <title>Comparative genomics provides insights into the lifestyle and reveals functional heterogeneity of dark septate endophytic fungi.</title>
        <authorList>
            <person name="Knapp D.G."/>
            <person name="Nemeth J.B."/>
            <person name="Barry K."/>
            <person name="Hainaut M."/>
            <person name="Henrissat B."/>
            <person name="Johnson J."/>
            <person name="Kuo A."/>
            <person name="Lim J.H.P."/>
            <person name="Lipzen A."/>
            <person name="Nolan M."/>
            <person name="Ohm R.A."/>
            <person name="Tamas L."/>
            <person name="Grigoriev I.V."/>
            <person name="Spatafora J.W."/>
            <person name="Nagy L.G."/>
            <person name="Kovacs G.M."/>
        </authorList>
    </citation>
    <scope>NUCLEOTIDE SEQUENCE [LARGE SCALE GENOMIC DNA]</scope>
    <source>
        <strain evidence="1 2">DSE2036</strain>
    </source>
</reference>
<name>A0A2V1CWK6_9PLEO</name>
<protein>
    <submittedName>
        <fullName evidence="1">Uncharacterized protein</fullName>
    </submittedName>
</protein>
<evidence type="ECO:0000313" key="1">
    <source>
        <dbReference type="EMBL" id="PVH90107.1"/>
    </source>
</evidence>
<dbReference type="EMBL" id="KZ806708">
    <property type="protein sequence ID" value="PVH90107.1"/>
    <property type="molecule type" value="Genomic_DNA"/>
</dbReference>
<keyword evidence="2" id="KW-1185">Reference proteome</keyword>
<evidence type="ECO:0000313" key="2">
    <source>
        <dbReference type="Proteomes" id="UP000244855"/>
    </source>
</evidence>
<accession>A0A2V1CWK6</accession>